<sequence>MDLNNIKKLLLFPRTSDDYLAGIDGFLQFAYREKSLEDKIRCPCKKCVNKWLLRRDEVYDHLVCHGMLLGYSPWGCHGETASFISANSRGTQSQSRGMDCNMRQLVQDAFGNTNNDPLLNEYDAQNSLNSGPDHETKTFYDLLRDAHDPLWEGCELTRLSFLVLLFHIKSVNKWSNKSLNDLLAILQQAIPNGFDPVAAPFVPEVVAEVPRGSKQGKWHPSLIILNP</sequence>
<dbReference type="InterPro" id="IPR029480">
    <property type="entry name" value="Transpos_assoc"/>
</dbReference>
<dbReference type="AlphaFoldDB" id="J3MRX9"/>
<dbReference type="OMA" id="SRDSECE"/>
<evidence type="ECO:0000259" key="1">
    <source>
        <dbReference type="Pfam" id="PF13963"/>
    </source>
</evidence>
<reference evidence="2" key="1">
    <citation type="journal article" date="2013" name="Nat. Commun.">
        <title>Whole-genome sequencing of Oryza brachyantha reveals mechanisms underlying Oryza genome evolution.</title>
        <authorList>
            <person name="Chen J."/>
            <person name="Huang Q."/>
            <person name="Gao D."/>
            <person name="Wang J."/>
            <person name="Lang Y."/>
            <person name="Liu T."/>
            <person name="Li B."/>
            <person name="Bai Z."/>
            <person name="Luis Goicoechea J."/>
            <person name="Liang C."/>
            <person name="Chen C."/>
            <person name="Zhang W."/>
            <person name="Sun S."/>
            <person name="Liao Y."/>
            <person name="Zhang X."/>
            <person name="Yang L."/>
            <person name="Song C."/>
            <person name="Wang M."/>
            <person name="Shi J."/>
            <person name="Liu G."/>
            <person name="Liu J."/>
            <person name="Zhou H."/>
            <person name="Zhou W."/>
            <person name="Yu Q."/>
            <person name="An N."/>
            <person name="Chen Y."/>
            <person name="Cai Q."/>
            <person name="Wang B."/>
            <person name="Liu B."/>
            <person name="Min J."/>
            <person name="Huang Y."/>
            <person name="Wu H."/>
            <person name="Li Z."/>
            <person name="Zhang Y."/>
            <person name="Yin Y."/>
            <person name="Song W."/>
            <person name="Jiang J."/>
            <person name="Jackson S.A."/>
            <person name="Wing R.A."/>
            <person name="Wang J."/>
            <person name="Chen M."/>
        </authorList>
    </citation>
    <scope>NUCLEOTIDE SEQUENCE [LARGE SCALE GENOMIC DNA]</scope>
    <source>
        <strain evidence="2">cv. IRGC 101232</strain>
    </source>
</reference>
<proteinExistence type="predicted"/>
<keyword evidence="3" id="KW-1185">Reference proteome</keyword>
<evidence type="ECO:0000313" key="2">
    <source>
        <dbReference type="EnsemblPlants" id="OB08G18580.1"/>
    </source>
</evidence>
<dbReference type="eggNOG" id="ENOG502R6XS">
    <property type="taxonomic scope" value="Eukaryota"/>
</dbReference>
<dbReference type="Proteomes" id="UP000006038">
    <property type="component" value="Chromosome 8"/>
</dbReference>
<dbReference type="Pfam" id="PF13963">
    <property type="entry name" value="Transpos_assoc"/>
    <property type="match status" value="1"/>
</dbReference>
<accession>J3MRX9</accession>
<dbReference type="HOGENOM" id="CLU_012006_2_2_1"/>
<dbReference type="Gramene" id="OB08G18580.1">
    <property type="protein sequence ID" value="OB08G18580.1"/>
    <property type="gene ID" value="OB08G18580"/>
</dbReference>
<name>J3MRX9_ORYBR</name>
<organism evidence="2">
    <name type="scientific">Oryza brachyantha</name>
    <name type="common">malo sina</name>
    <dbReference type="NCBI Taxonomy" id="4533"/>
    <lineage>
        <taxon>Eukaryota</taxon>
        <taxon>Viridiplantae</taxon>
        <taxon>Streptophyta</taxon>
        <taxon>Embryophyta</taxon>
        <taxon>Tracheophyta</taxon>
        <taxon>Spermatophyta</taxon>
        <taxon>Magnoliopsida</taxon>
        <taxon>Liliopsida</taxon>
        <taxon>Poales</taxon>
        <taxon>Poaceae</taxon>
        <taxon>BOP clade</taxon>
        <taxon>Oryzoideae</taxon>
        <taxon>Oryzeae</taxon>
        <taxon>Oryzinae</taxon>
        <taxon>Oryza</taxon>
    </lineage>
</organism>
<evidence type="ECO:0000313" key="3">
    <source>
        <dbReference type="Proteomes" id="UP000006038"/>
    </source>
</evidence>
<protein>
    <recommendedName>
        <fullName evidence="1">Transposase-associated domain-containing protein</fullName>
    </recommendedName>
</protein>
<dbReference type="EnsemblPlants" id="OB08G18580.1">
    <property type="protein sequence ID" value="OB08G18580.1"/>
    <property type="gene ID" value="OB08G18580"/>
</dbReference>
<feature type="domain" description="Transposase-associated" evidence="1">
    <location>
        <begin position="13"/>
        <end position="79"/>
    </location>
</feature>
<reference evidence="2" key="2">
    <citation type="submission" date="2013-04" db="UniProtKB">
        <authorList>
            <consortium name="EnsemblPlants"/>
        </authorList>
    </citation>
    <scope>IDENTIFICATION</scope>
</reference>